<accession>A0A5J4Z211</accession>
<evidence type="ECO:0000313" key="4">
    <source>
        <dbReference type="EMBL" id="KAA8497315.1"/>
    </source>
</evidence>
<keyword evidence="5" id="KW-1185">Reference proteome</keyword>
<gene>
    <name evidence="4" type="ORF">FVE85_1044</name>
</gene>
<dbReference type="AlphaFoldDB" id="A0A5J4Z211"/>
<organism evidence="4 5">
    <name type="scientific">Porphyridium purpureum</name>
    <name type="common">Red alga</name>
    <name type="synonym">Porphyridium cruentum</name>
    <dbReference type="NCBI Taxonomy" id="35688"/>
    <lineage>
        <taxon>Eukaryota</taxon>
        <taxon>Rhodophyta</taxon>
        <taxon>Bangiophyceae</taxon>
        <taxon>Porphyridiales</taxon>
        <taxon>Porphyridiaceae</taxon>
        <taxon>Porphyridium</taxon>
    </lineage>
</organism>
<dbReference type="PANTHER" id="PTHR14095">
    <property type="entry name" value="PHOSPHATASE 2A REGULATORY SUBUNIT-RELATED"/>
    <property type="match status" value="1"/>
</dbReference>
<feature type="compositionally biased region" description="Low complexity" evidence="3">
    <location>
        <begin position="757"/>
        <end position="776"/>
    </location>
</feature>
<dbReference type="PROSITE" id="PS51450">
    <property type="entry name" value="LRR"/>
    <property type="match status" value="2"/>
</dbReference>
<evidence type="ECO:0000313" key="5">
    <source>
        <dbReference type="Proteomes" id="UP000324585"/>
    </source>
</evidence>
<feature type="compositionally biased region" description="Low complexity" evidence="3">
    <location>
        <begin position="108"/>
        <end position="132"/>
    </location>
</feature>
<feature type="region of interest" description="Disordered" evidence="3">
    <location>
        <begin position="1"/>
        <end position="25"/>
    </location>
</feature>
<dbReference type="InterPro" id="IPR032675">
    <property type="entry name" value="LRR_dom_sf"/>
</dbReference>
<comment type="caution">
    <text evidence="4">The sequence shown here is derived from an EMBL/GenBank/DDBJ whole genome shotgun (WGS) entry which is preliminary data.</text>
</comment>
<keyword evidence="1" id="KW-0433">Leucine-rich repeat</keyword>
<evidence type="ECO:0000256" key="3">
    <source>
        <dbReference type="SAM" id="MobiDB-lite"/>
    </source>
</evidence>
<dbReference type="Proteomes" id="UP000324585">
    <property type="component" value="Unassembled WGS sequence"/>
</dbReference>
<feature type="compositionally biased region" description="Basic and acidic residues" evidence="3">
    <location>
        <begin position="777"/>
        <end position="790"/>
    </location>
</feature>
<evidence type="ECO:0000256" key="1">
    <source>
        <dbReference type="ARBA" id="ARBA00022614"/>
    </source>
</evidence>
<feature type="region of interest" description="Disordered" evidence="3">
    <location>
        <begin position="83"/>
        <end position="166"/>
    </location>
</feature>
<dbReference type="SUPFAM" id="SSF52058">
    <property type="entry name" value="L domain-like"/>
    <property type="match status" value="1"/>
</dbReference>
<feature type="compositionally biased region" description="Low complexity" evidence="3">
    <location>
        <begin position="157"/>
        <end position="166"/>
    </location>
</feature>
<reference evidence="5" key="1">
    <citation type="journal article" date="2019" name="Nat. Commun.">
        <title>Expansion of phycobilisome linker gene families in mesophilic red algae.</title>
        <authorList>
            <person name="Lee J."/>
            <person name="Kim D."/>
            <person name="Bhattacharya D."/>
            <person name="Yoon H.S."/>
        </authorList>
    </citation>
    <scope>NUCLEOTIDE SEQUENCE [LARGE SCALE GENOMIC DNA]</scope>
    <source>
        <strain evidence="5">CCMP 1328</strain>
    </source>
</reference>
<dbReference type="OrthoDB" id="4609at2759"/>
<dbReference type="GO" id="GO:0000159">
    <property type="term" value="C:protein phosphatase type 2A complex"/>
    <property type="evidence" value="ECO:0007669"/>
    <property type="project" value="TreeGrafter"/>
</dbReference>
<evidence type="ECO:0000256" key="2">
    <source>
        <dbReference type="ARBA" id="ARBA00022737"/>
    </source>
</evidence>
<feature type="compositionally biased region" description="Basic residues" evidence="3">
    <location>
        <begin position="744"/>
        <end position="756"/>
    </location>
</feature>
<dbReference type="PANTHER" id="PTHR14095:SF0">
    <property type="entry name" value="MIP22305P"/>
    <property type="match status" value="1"/>
</dbReference>
<feature type="region of interest" description="Disordered" evidence="3">
    <location>
        <begin position="553"/>
        <end position="575"/>
    </location>
</feature>
<sequence length="1202" mass="129159">MTMSGHTQAQTHTHTHTQTQLQAPHDAARMKAPAVVRGLHESRNDSLGSLVALAEQHVARVTAGLPAAPLSPHMAMEVDKQRNADLSQPQLEQTQRKTSIPRTSDSISNLARVARSAAAKSSSASQTGSALARSGKTGARPAQDDSDSHDDADSDDSMGGADFGSSLPSGVIDGGFSLASLAVGNGSIDDLADNPRLKKSPSAESLTHGLSRGSPITNDEQPFPNKKRMFKTDSVQMLSQMALETHHHAASPAGDLSISRASKLGSPDGQAVDLYIDDASSQVGQLEAKKDSVTDAMGSAGAILKCEDASGNTHVQTVEPSQTTLVISGLGLVSVDLVPLFEMPVCELKEVSLVANALETINLTPLSRCRNLTALMLNGNRLTELDLEPLRHCTKLERLWIHNNKLSNIDLEPLSSCESLRSMYLDCNQIDTSLDLSPLQNCKLLRSLRLTGNKLAGRLDITPLLQCVGLSAFDVGVGIKLYAYYLREQMPLPSAFRRKASSIEWVKPKSPPGESVHHNSKRMDVDSPALSQSLSASAVAAAEASSAGIAPVDGQNQRNVLSPSSSRSITPVSLSPDDSSSSLGFLNVHQQVDASGNVRYRALLINFRLSDYYSITKLLESEGGFECTGVTDILYDKTDVSQYALAVIQLREGNELASVKELKRLCATMPIVLVGAGRMAEVASTCLRHGADRFMEEPFGKHSVVAARDLVHRRLRKGAQDAAAAEATAAAIRAGASPASSGGGKHHQPGGSRHARTPSTAEAAAAAAHAARNPHAGSDEHGCSGRAVDDLRASGKIPPLSTLRRTVVAPSGGIGGVVRNRMEKPALEKIFARSGGAVKRAQFTPIATLCGLPVCVAPLLFEAAREYGTTADSSSNGVGDNVKHGDDRVPTHVFMKFWLEKLQSQNGEGRLVEILMHSSRAENDVNGKNTIGLAMHGFRVIAEGLVRNLRSRIGEGKHVVDAVVSFLVFGLRGLAHRGIPITKMDLKKANFCARLLGAESGMYEGSAAQLRPDRFCSVRSTFENASGCTIEARGEAASDDSNRCVLRLDAMIEFCRERSLLTPRGVKALYACHVPRTQDGMRLPDFARFWAATSDYKVDACVEYFFLLLDVDMDGYVSAADSFHFYSEKKKLMADEGLVLADFWDVWVGILDLVYPADNELGISLHEMLRLSEKNRVYVIQALMFRESESTIDIRRTLSSTL</sequence>
<feature type="compositionally biased region" description="Polar residues" evidence="3">
    <location>
        <begin position="84"/>
        <end position="107"/>
    </location>
</feature>
<dbReference type="Gene3D" id="3.80.10.10">
    <property type="entry name" value="Ribonuclease Inhibitor"/>
    <property type="match status" value="1"/>
</dbReference>
<dbReference type="GO" id="GO:0019888">
    <property type="term" value="F:protein phosphatase regulator activity"/>
    <property type="evidence" value="ECO:0007669"/>
    <property type="project" value="TreeGrafter"/>
</dbReference>
<dbReference type="EMBL" id="VRMN01000002">
    <property type="protein sequence ID" value="KAA8497315.1"/>
    <property type="molecule type" value="Genomic_DNA"/>
</dbReference>
<dbReference type="InterPro" id="IPR025875">
    <property type="entry name" value="Leu-rich_rpt_4"/>
</dbReference>
<dbReference type="Gene3D" id="3.40.50.2300">
    <property type="match status" value="1"/>
</dbReference>
<feature type="region of interest" description="Disordered" evidence="3">
    <location>
        <begin position="733"/>
        <end position="790"/>
    </location>
</feature>
<dbReference type="InterPro" id="IPR001611">
    <property type="entry name" value="Leu-rich_rpt"/>
</dbReference>
<feature type="compositionally biased region" description="Low complexity" evidence="3">
    <location>
        <begin position="1"/>
        <end position="20"/>
    </location>
</feature>
<feature type="region of interest" description="Disordered" evidence="3">
    <location>
        <begin position="189"/>
        <end position="226"/>
    </location>
</feature>
<dbReference type="OMA" id="YEISRTH"/>
<dbReference type="Gene3D" id="1.10.238.10">
    <property type="entry name" value="EF-hand"/>
    <property type="match status" value="1"/>
</dbReference>
<name>A0A5J4Z211_PORPP</name>
<feature type="compositionally biased region" description="Low complexity" evidence="3">
    <location>
        <begin position="562"/>
        <end position="575"/>
    </location>
</feature>
<dbReference type="Pfam" id="PF12799">
    <property type="entry name" value="LRR_4"/>
    <property type="match status" value="1"/>
</dbReference>
<feature type="compositionally biased region" description="Acidic residues" evidence="3">
    <location>
        <begin position="144"/>
        <end position="156"/>
    </location>
</feature>
<proteinExistence type="predicted"/>
<protein>
    <submittedName>
        <fullName evidence="4">Internalin-A</fullName>
    </submittedName>
</protein>
<keyword evidence="2" id="KW-0677">Repeat</keyword>